<feature type="active site" evidence="1">
    <location>
        <position position="237"/>
    </location>
</feature>
<evidence type="ECO:0000313" key="6">
    <source>
        <dbReference type="Proteomes" id="UP000539313"/>
    </source>
</evidence>
<dbReference type="PANTHER" id="PTHR37981:SF1">
    <property type="entry name" value="SGNH HYDROLASE-TYPE ESTERASE DOMAIN-CONTAINING PROTEIN"/>
    <property type="match status" value="1"/>
</dbReference>
<accession>A0A7W3R6U0</accession>
<evidence type="ECO:0000256" key="1">
    <source>
        <dbReference type="PIRSR" id="PIRSR637460-1"/>
    </source>
</evidence>
<reference evidence="5 6" key="1">
    <citation type="submission" date="2020-08" db="EMBL/GenBank/DDBJ databases">
        <title>Sequencing the genomes of 1000 actinobacteria strains.</title>
        <authorList>
            <person name="Klenk H.-P."/>
        </authorList>
    </citation>
    <scope>NUCLEOTIDE SEQUENCE [LARGE SCALE GENOMIC DNA]</scope>
    <source>
        <strain evidence="5 6">DSM 45823</strain>
    </source>
</reference>
<proteinExistence type="predicted"/>
<name>A0A7W3R6U0_9ACTN</name>
<dbReference type="RefSeq" id="WP_182704121.1">
    <property type="nucleotide sequence ID" value="NZ_JACJII010000001.1"/>
</dbReference>
<feature type="disulfide bond" evidence="2">
    <location>
        <begin position="179"/>
        <end position="225"/>
    </location>
</feature>
<protein>
    <submittedName>
        <fullName evidence="5">Lysophospholipase L1-like esterase</fullName>
    </submittedName>
</protein>
<feature type="active site" description="Nucleophile" evidence="1">
    <location>
        <position position="40"/>
    </location>
</feature>
<dbReference type="InterPro" id="IPR036514">
    <property type="entry name" value="SGNH_hydro_sf"/>
</dbReference>
<dbReference type="PANTHER" id="PTHR37981">
    <property type="entry name" value="LIPASE 2"/>
    <property type="match status" value="1"/>
</dbReference>
<dbReference type="Proteomes" id="UP000539313">
    <property type="component" value="Unassembled WGS sequence"/>
</dbReference>
<keyword evidence="3" id="KW-0732">Signal</keyword>
<feature type="disulfide bond" evidence="2">
    <location>
        <begin position="121"/>
        <end position="129"/>
    </location>
</feature>
<dbReference type="Pfam" id="PF13472">
    <property type="entry name" value="Lipase_GDSL_2"/>
    <property type="match status" value="1"/>
</dbReference>
<feature type="disulfide bond" evidence="2">
    <location>
        <begin position="55"/>
        <end position="80"/>
    </location>
</feature>
<comment type="caution">
    <text evidence="5">The sequence shown here is derived from an EMBL/GenBank/DDBJ whole genome shotgun (WGS) entry which is preliminary data.</text>
</comment>
<gene>
    <name evidence="5" type="ORF">HNR21_000834</name>
</gene>
<evidence type="ECO:0000256" key="3">
    <source>
        <dbReference type="SAM" id="SignalP"/>
    </source>
</evidence>
<dbReference type="CDD" id="cd01823">
    <property type="entry name" value="SEST_like"/>
    <property type="match status" value="1"/>
</dbReference>
<dbReference type="InterPro" id="IPR013830">
    <property type="entry name" value="SGNH_hydro"/>
</dbReference>
<dbReference type="GO" id="GO:0019433">
    <property type="term" value="P:triglyceride catabolic process"/>
    <property type="evidence" value="ECO:0007669"/>
    <property type="project" value="TreeGrafter"/>
</dbReference>
<sequence>MRLSRVVSVALGALATAALTVFPSGVSQAAVAEYVAMGDSYASGTGAGNYTDLACTRSANAYPALWAAANRPGAFKFVACGGAQIPNVRSSQLSALTANTGLVSISIGGNDSGFASTMLRCKYLTTSSCQRAVEDAREYVEGQLPSDLASLYGEIRSRAPRAKVVVLGYPYLYETGGYCSEMNATKRQILKDGADTLNNVIAAAARNAGFAFADARPAFAGHSICAAQEWIDPGNVHPNAAGHAQGYLPILTAAANS</sequence>
<evidence type="ECO:0000259" key="4">
    <source>
        <dbReference type="Pfam" id="PF13472"/>
    </source>
</evidence>
<dbReference type="AlphaFoldDB" id="A0A7W3R6U0"/>
<dbReference type="InterPro" id="IPR037460">
    <property type="entry name" value="SEST-like"/>
</dbReference>
<feature type="chain" id="PRO_5030962880" evidence="3">
    <location>
        <begin position="30"/>
        <end position="257"/>
    </location>
</feature>
<keyword evidence="2" id="KW-1015">Disulfide bond</keyword>
<feature type="signal peptide" evidence="3">
    <location>
        <begin position="1"/>
        <end position="29"/>
    </location>
</feature>
<dbReference type="EMBL" id="JACJII010000001">
    <property type="protein sequence ID" value="MBA9001952.1"/>
    <property type="molecule type" value="Genomic_DNA"/>
</dbReference>
<organism evidence="5 6">
    <name type="scientific">Thermomonospora cellulosilytica</name>
    <dbReference type="NCBI Taxonomy" id="1411118"/>
    <lineage>
        <taxon>Bacteria</taxon>
        <taxon>Bacillati</taxon>
        <taxon>Actinomycetota</taxon>
        <taxon>Actinomycetes</taxon>
        <taxon>Streptosporangiales</taxon>
        <taxon>Thermomonosporaceae</taxon>
        <taxon>Thermomonospora</taxon>
    </lineage>
</organism>
<evidence type="ECO:0000256" key="2">
    <source>
        <dbReference type="PIRSR" id="PIRSR637460-2"/>
    </source>
</evidence>
<evidence type="ECO:0000313" key="5">
    <source>
        <dbReference type="EMBL" id="MBA9001952.1"/>
    </source>
</evidence>
<dbReference type="GO" id="GO:0004806">
    <property type="term" value="F:triacylglycerol lipase activity"/>
    <property type="evidence" value="ECO:0007669"/>
    <property type="project" value="TreeGrafter"/>
</dbReference>
<dbReference type="SUPFAM" id="SSF52266">
    <property type="entry name" value="SGNH hydrolase"/>
    <property type="match status" value="1"/>
</dbReference>
<feature type="domain" description="SGNH hydrolase-type esterase" evidence="4">
    <location>
        <begin position="36"/>
        <end position="244"/>
    </location>
</feature>
<dbReference type="Gene3D" id="3.40.50.1110">
    <property type="entry name" value="SGNH hydrolase"/>
    <property type="match status" value="1"/>
</dbReference>
<keyword evidence="6" id="KW-1185">Reference proteome</keyword>